<name>A0A368VGT4_9ACTN</name>
<dbReference type="CDD" id="cd04301">
    <property type="entry name" value="NAT_SF"/>
    <property type="match status" value="1"/>
</dbReference>
<dbReference type="PROSITE" id="PS51186">
    <property type="entry name" value="GNAT"/>
    <property type="match status" value="1"/>
</dbReference>
<dbReference type="Pfam" id="PF00583">
    <property type="entry name" value="Acetyltransf_1"/>
    <property type="match status" value="1"/>
</dbReference>
<evidence type="ECO:0000256" key="1">
    <source>
        <dbReference type="SAM" id="MobiDB-lite"/>
    </source>
</evidence>
<dbReference type="InterPro" id="IPR000182">
    <property type="entry name" value="GNAT_dom"/>
</dbReference>
<protein>
    <submittedName>
        <fullName evidence="3">Acetyltransferase (GNAT) family protein</fullName>
    </submittedName>
</protein>
<dbReference type="Gene3D" id="3.40.630.30">
    <property type="match status" value="1"/>
</dbReference>
<dbReference type="InterPro" id="IPR016181">
    <property type="entry name" value="Acyl_CoA_acyltransferase"/>
</dbReference>
<gene>
    <name evidence="3" type="ORF">DFQ14_1165</name>
</gene>
<keyword evidence="3" id="KW-0808">Transferase</keyword>
<dbReference type="GO" id="GO:0016747">
    <property type="term" value="F:acyltransferase activity, transferring groups other than amino-acyl groups"/>
    <property type="evidence" value="ECO:0007669"/>
    <property type="project" value="InterPro"/>
</dbReference>
<dbReference type="AlphaFoldDB" id="A0A368VGT4"/>
<evidence type="ECO:0000259" key="2">
    <source>
        <dbReference type="PROSITE" id="PS51186"/>
    </source>
</evidence>
<keyword evidence="4" id="KW-1185">Reference proteome</keyword>
<feature type="domain" description="N-acetyltransferase" evidence="2">
    <location>
        <begin position="219"/>
        <end position="390"/>
    </location>
</feature>
<evidence type="ECO:0000313" key="4">
    <source>
        <dbReference type="Proteomes" id="UP000253495"/>
    </source>
</evidence>
<proteinExistence type="predicted"/>
<sequence>MPPRRLRSSREGPAGGARPHRAALRPSRDRPPGNTANWDAERVIRSGRARVRDSLRDGSEQAATFGELLFVSLAQELMEIQRVRFPALDSALPNSYLLPRHGEPLMAALPGGETVAGLTVSSSHPPGSVQRLWSAAETHELFPLVGNRPRDGMDALLNAWRTQLAHRDVSDTDSACTVTWPSRDVQASRALLDHGFTPLACLAVRAPTPITDAEPGGTVKMRRAGPSDVDTVLELALAELEYAALVGGSVLRPDAARLKRNAVHLRLRSAGRPADDREGAVPVWLAERDGVPIALAECGWVDSGANHSGPGLTGGKWAYVNCVSVREQERGTGVGQQLMALVHNEFASAGVVGSYLYYNPANPLSSVFWPRQGYRPLWTIWEVRPATALR</sequence>
<comment type="caution">
    <text evidence="3">The sequence shown here is derived from an EMBL/GenBank/DDBJ whole genome shotgun (WGS) entry which is preliminary data.</text>
</comment>
<dbReference type="EMBL" id="QPJC01000016">
    <property type="protein sequence ID" value="RCW39520.1"/>
    <property type="molecule type" value="Genomic_DNA"/>
</dbReference>
<organism evidence="3 4">
    <name type="scientific">Halopolyspora algeriensis</name>
    <dbReference type="NCBI Taxonomy" id="1500506"/>
    <lineage>
        <taxon>Bacteria</taxon>
        <taxon>Bacillati</taxon>
        <taxon>Actinomycetota</taxon>
        <taxon>Actinomycetes</taxon>
        <taxon>Actinomycetes incertae sedis</taxon>
        <taxon>Halopolyspora</taxon>
    </lineage>
</organism>
<reference evidence="3 4" key="1">
    <citation type="submission" date="2018-07" db="EMBL/GenBank/DDBJ databases">
        <title>Genomic Encyclopedia of Type Strains, Phase III (KMG-III): the genomes of soil and plant-associated and newly described type strains.</title>
        <authorList>
            <person name="Whitman W."/>
        </authorList>
    </citation>
    <scope>NUCLEOTIDE SEQUENCE [LARGE SCALE GENOMIC DNA]</scope>
    <source>
        <strain evidence="3 4">CECT 8575</strain>
    </source>
</reference>
<accession>A0A368VGT4</accession>
<dbReference type="SUPFAM" id="SSF55729">
    <property type="entry name" value="Acyl-CoA N-acyltransferases (Nat)"/>
    <property type="match status" value="1"/>
</dbReference>
<evidence type="ECO:0000313" key="3">
    <source>
        <dbReference type="EMBL" id="RCW39520.1"/>
    </source>
</evidence>
<feature type="region of interest" description="Disordered" evidence="1">
    <location>
        <begin position="1"/>
        <end position="38"/>
    </location>
</feature>
<dbReference type="Proteomes" id="UP000253495">
    <property type="component" value="Unassembled WGS sequence"/>
</dbReference>